<reference evidence="5 6" key="1">
    <citation type="journal article" date="2010" name="Stand. Genomic Sci.">
        <title>Complete genome sequence of Denitrovibrio acetiphilus type strain (N2460).</title>
        <authorList>
            <person name="Kiss H."/>
            <person name="Lang E."/>
            <person name="Lapidus A."/>
            <person name="Copeland A."/>
            <person name="Nolan M."/>
            <person name="Glavina Del Rio T."/>
            <person name="Chen F."/>
            <person name="Lucas S."/>
            <person name="Tice H."/>
            <person name="Cheng J.F."/>
            <person name="Han C."/>
            <person name="Goodwin L."/>
            <person name="Pitluck S."/>
            <person name="Liolios K."/>
            <person name="Pati A."/>
            <person name="Ivanova N."/>
            <person name="Mavromatis K."/>
            <person name="Chen A."/>
            <person name="Palaniappan K."/>
            <person name="Land M."/>
            <person name="Hauser L."/>
            <person name="Chang Y.J."/>
            <person name="Jeffries C.D."/>
            <person name="Detter J.C."/>
            <person name="Brettin T."/>
            <person name="Spring S."/>
            <person name="Rohde M."/>
            <person name="Goker M."/>
            <person name="Woyke T."/>
            <person name="Bristow J."/>
            <person name="Eisen J.A."/>
            <person name="Markowitz V."/>
            <person name="Hugenholtz P."/>
            <person name="Kyrpides N.C."/>
            <person name="Klenk H.P."/>
        </authorList>
    </citation>
    <scope>NUCLEOTIDE SEQUENCE [LARGE SCALE GENOMIC DNA]</scope>
    <source>
        <strain evidence="6">DSM 12809 / NBRC 114555 / N2460</strain>
    </source>
</reference>
<dbReference type="PaxDb" id="522772-Dacet_1715"/>
<feature type="compositionally biased region" description="Low complexity" evidence="1">
    <location>
        <begin position="332"/>
        <end position="345"/>
    </location>
</feature>
<feature type="domain" description="ORC1/DEAH AAA+ ATPase" evidence="4">
    <location>
        <begin position="41"/>
        <end position="169"/>
    </location>
</feature>
<dbReference type="STRING" id="522772.Dacet_1715"/>
<name>D4H8Y0_DENA2</name>
<dbReference type="SUPFAM" id="SSF52540">
    <property type="entry name" value="P-loop containing nucleoside triphosphate hydrolases"/>
    <property type="match status" value="1"/>
</dbReference>
<dbReference type="eggNOG" id="COG4991">
    <property type="taxonomic scope" value="Bacteria"/>
</dbReference>
<evidence type="ECO:0000256" key="2">
    <source>
        <dbReference type="SAM" id="Phobius"/>
    </source>
</evidence>
<dbReference type="HOGENOM" id="CLU_541558_0_0_0"/>
<keyword evidence="6" id="KW-1185">Reference proteome</keyword>
<dbReference type="InParanoid" id="D4H8Y0"/>
<feature type="compositionally biased region" description="Polar residues" evidence="1">
    <location>
        <begin position="352"/>
        <end position="363"/>
    </location>
</feature>
<dbReference type="InterPro" id="IPR052026">
    <property type="entry name" value="ExeA_AAA_ATPase_DNA-bind"/>
</dbReference>
<dbReference type="AlphaFoldDB" id="D4H8Y0"/>
<proteinExistence type="predicted"/>
<dbReference type="EMBL" id="CP001968">
    <property type="protein sequence ID" value="ADD68479.1"/>
    <property type="molecule type" value="Genomic_DNA"/>
</dbReference>
<dbReference type="Pfam" id="PF08239">
    <property type="entry name" value="SH3_3"/>
    <property type="match status" value="1"/>
</dbReference>
<keyword evidence="2" id="KW-0812">Transmembrane</keyword>
<keyword evidence="2" id="KW-0472">Membrane</keyword>
<accession>D4H8Y0</accession>
<evidence type="ECO:0000313" key="6">
    <source>
        <dbReference type="Proteomes" id="UP000002012"/>
    </source>
</evidence>
<dbReference type="Gene3D" id="3.40.50.300">
    <property type="entry name" value="P-loop containing nucleotide triphosphate hydrolases"/>
    <property type="match status" value="1"/>
</dbReference>
<gene>
    <name evidence="5" type="ordered locus">Dacet_1715</name>
</gene>
<dbReference type="PANTHER" id="PTHR35894:SF1">
    <property type="entry name" value="PHOSPHORIBULOKINASE _ URIDINE KINASE FAMILY"/>
    <property type="match status" value="1"/>
</dbReference>
<organism evidence="5 6">
    <name type="scientific">Denitrovibrio acetiphilus (strain DSM 12809 / NBRC 114555 / N2460)</name>
    <dbReference type="NCBI Taxonomy" id="522772"/>
    <lineage>
        <taxon>Bacteria</taxon>
        <taxon>Pseudomonadati</taxon>
        <taxon>Deferribacterota</taxon>
        <taxon>Deferribacteres</taxon>
        <taxon>Deferribacterales</taxon>
        <taxon>Geovibrionaceae</taxon>
        <taxon>Denitrovibrio</taxon>
    </lineage>
</organism>
<feature type="region of interest" description="Disordered" evidence="1">
    <location>
        <begin position="321"/>
        <end position="411"/>
    </location>
</feature>
<sequence>MSRDLFGLKDEPFSAYPDNKYFFSSIHHDKAITLLEYGLNSRKGFMLLTGLKGTGKTMTCKILKENAKDCNVSMTRYEDSSTDKLMLDICKGFGLEVEEADRQELFGLIMEYFVDQYKEGKNNLIIVDNAENISDESLQMLNKFMEIEIEKCKLVQVIISGCPELHDRLKHIGGDLGPKFTFTVELAPLNLHDTVEYVEHRIKTAIGDDDQHLFKNNSYTEIYNYSKGIPSEINRIAQKALAIAKEGKQAKITSSHIKMAAARLYGVKVSRRSGGKGMIMIALIVVVIGAGLFYRDTIISFFDNQVTDIFSVVMVQKKSSEADAPAAENTPEVSESDSSGSVVQETIPEQPVTDQQESVQTEKSAADNELAQQKLQSENPSAASEPEEKIEPEPQADNSKAEPEHITASTSEDDAAIDTELEEAQPEEPAFQHGCITANSGLKIRSGPSVNTELLGTAPSEAYIELYELSEDGNWWKTKYQGRFGYMYAKYIKIVETPDQCAN</sequence>
<feature type="domain" description="SH3b" evidence="3">
    <location>
        <begin position="440"/>
        <end position="493"/>
    </location>
</feature>
<dbReference type="InterPro" id="IPR049945">
    <property type="entry name" value="AAA_22"/>
</dbReference>
<dbReference type="RefSeq" id="WP_013010990.1">
    <property type="nucleotide sequence ID" value="NC_013943.1"/>
</dbReference>
<evidence type="ECO:0000259" key="3">
    <source>
        <dbReference type="Pfam" id="PF08239"/>
    </source>
</evidence>
<feature type="transmembrane region" description="Helical" evidence="2">
    <location>
        <begin position="277"/>
        <end position="294"/>
    </location>
</feature>
<dbReference type="eggNOG" id="COG3267">
    <property type="taxonomic scope" value="Bacteria"/>
</dbReference>
<dbReference type="OrthoDB" id="9779230at2"/>
<dbReference type="InterPro" id="IPR003646">
    <property type="entry name" value="SH3-like_bac-type"/>
</dbReference>
<dbReference type="InterPro" id="IPR027417">
    <property type="entry name" value="P-loop_NTPase"/>
</dbReference>
<dbReference type="Proteomes" id="UP000002012">
    <property type="component" value="Chromosome"/>
</dbReference>
<evidence type="ECO:0000313" key="5">
    <source>
        <dbReference type="EMBL" id="ADD68479.1"/>
    </source>
</evidence>
<protein>
    <submittedName>
        <fullName evidence="5">SH3 type 3 domain protein</fullName>
    </submittedName>
</protein>
<keyword evidence="2" id="KW-1133">Transmembrane helix</keyword>
<dbReference type="Pfam" id="PF13401">
    <property type="entry name" value="AAA_22"/>
    <property type="match status" value="1"/>
</dbReference>
<evidence type="ECO:0000256" key="1">
    <source>
        <dbReference type="SAM" id="MobiDB-lite"/>
    </source>
</evidence>
<dbReference type="KEGG" id="dap:Dacet_1715"/>
<dbReference type="PANTHER" id="PTHR35894">
    <property type="entry name" value="GENERAL SECRETION PATHWAY PROTEIN A-RELATED"/>
    <property type="match status" value="1"/>
</dbReference>
<evidence type="ECO:0000259" key="4">
    <source>
        <dbReference type="Pfam" id="PF13401"/>
    </source>
</evidence>
<dbReference type="Gene3D" id="2.30.30.40">
    <property type="entry name" value="SH3 Domains"/>
    <property type="match status" value="1"/>
</dbReference>
<dbReference type="GO" id="GO:0016887">
    <property type="term" value="F:ATP hydrolysis activity"/>
    <property type="evidence" value="ECO:0007669"/>
    <property type="project" value="InterPro"/>
</dbReference>